<feature type="compositionally biased region" description="Low complexity" evidence="1">
    <location>
        <begin position="176"/>
        <end position="200"/>
    </location>
</feature>
<dbReference type="GO" id="GO:0016787">
    <property type="term" value="F:hydrolase activity"/>
    <property type="evidence" value="ECO:0007669"/>
    <property type="project" value="InterPro"/>
</dbReference>
<dbReference type="InterPro" id="IPR011105">
    <property type="entry name" value="Cell_wall_hydrolase_SleB"/>
</dbReference>
<evidence type="ECO:0000256" key="1">
    <source>
        <dbReference type="SAM" id="MobiDB-lite"/>
    </source>
</evidence>
<protein>
    <recommendedName>
        <fullName evidence="2">Cell wall hydrolase SleB domain-containing protein</fullName>
    </recommendedName>
</protein>
<dbReference type="Gene3D" id="1.10.10.2520">
    <property type="entry name" value="Cell wall hydrolase SleB, domain 1"/>
    <property type="match status" value="1"/>
</dbReference>
<proteinExistence type="predicted"/>
<gene>
    <name evidence="3" type="ORF">AMST5_02925</name>
</gene>
<dbReference type="InterPro" id="IPR042047">
    <property type="entry name" value="SleB_dom1"/>
</dbReference>
<name>A0AA48M0Z5_9ZZZZ</name>
<dbReference type="EMBL" id="OY288114">
    <property type="protein sequence ID" value="CAJ0877956.1"/>
    <property type="molecule type" value="Genomic_DNA"/>
</dbReference>
<reference evidence="3" key="1">
    <citation type="submission" date="2023-07" db="EMBL/GenBank/DDBJ databases">
        <authorList>
            <person name="Pelsma A.J. K."/>
        </authorList>
    </citation>
    <scope>NUCLEOTIDE SEQUENCE</scope>
</reference>
<dbReference type="AlphaFoldDB" id="A0AA48M0Z5"/>
<organism evidence="3">
    <name type="scientific">freshwater sediment metagenome</name>
    <dbReference type="NCBI Taxonomy" id="556182"/>
    <lineage>
        <taxon>unclassified sequences</taxon>
        <taxon>metagenomes</taxon>
        <taxon>ecological metagenomes</taxon>
    </lineage>
</organism>
<evidence type="ECO:0000259" key="2">
    <source>
        <dbReference type="Pfam" id="PF07486"/>
    </source>
</evidence>
<sequence length="410" mass="44093">MAPWALGVGVLVSFTASAGQDPVGDWKETPLTARTRALAAPTAFQLASFGEVATGELGLSGQSRALVQSARLMVGAPDDLRSIPDESEPHVDLKPDVKHFPEVDRTHKGDPVIAMRPGFETQVINPASLGLAEPARLTFRIEGKHAARTSLALAPRGAMPGDDAIYEAEAARAEALTTTQTQKSTAAASPSQSASLATPPVSEPPRETQSKDLAERALHGATPAVTRAMALSSSTPAQPDALPIEVSSLPQARLALGSAGRDARPDYASLASHDNMDRERRCLAEAVYFESRSEPEAGQAAVAQVVLNRVQSGLYPSSVCGVVYQNRHHYKACQFSFACEGKSLRITEQESWSTAVRIANEVMDGRTYITDVGRSTHYHATYVKPRWARALTRMDMIGRHIFYRLKPGQT</sequence>
<accession>A0AA48M0Z5</accession>
<dbReference type="Pfam" id="PF07486">
    <property type="entry name" value="Hydrolase_2"/>
    <property type="match status" value="1"/>
</dbReference>
<feature type="domain" description="Cell wall hydrolase SleB" evidence="2">
    <location>
        <begin position="293"/>
        <end position="403"/>
    </location>
</feature>
<evidence type="ECO:0000313" key="3">
    <source>
        <dbReference type="EMBL" id="CAJ0877956.1"/>
    </source>
</evidence>
<feature type="region of interest" description="Disordered" evidence="1">
    <location>
        <begin position="176"/>
        <end position="211"/>
    </location>
</feature>